<feature type="domain" description="CMP/dCMP-type deaminase" evidence="9">
    <location>
        <begin position="14"/>
        <end position="125"/>
    </location>
</feature>
<dbReference type="CDD" id="cd01285">
    <property type="entry name" value="nucleoside_deaminase"/>
    <property type="match status" value="1"/>
</dbReference>
<evidence type="ECO:0000256" key="6">
    <source>
        <dbReference type="ARBA" id="ARBA00022833"/>
    </source>
</evidence>
<dbReference type="GO" id="GO:0008270">
    <property type="term" value="F:zinc ion binding"/>
    <property type="evidence" value="ECO:0007669"/>
    <property type="project" value="UniProtKB-UniRule"/>
</dbReference>
<dbReference type="FunFam" id="3.40.140.10:FF:000005">
    <property type="entry name" value="tRNA-specific adenosine deaminase"/>
    <property type="match status" value="1"/>
</dbReference>
<feature type="binding site" evidence="8">
    <location>
        <position position="96"/>
    </location>
    <ligand>
        <name>Zn(2+)</name>
        <dbReference type="ChEBI" id="CHEBI:29105"/>
        <note>catalytic</note>
    </ligand>
</feature>
<comment type="cofactor">
    <cofactor evidence="8">
        <name>Zn(2+)</name>
        <dbReference type="ChEBI" id="CHEBI:29105"/>
    </cofactor>
    <text evidence="8">Binds 1 zinc ion per subunit.</text>
</comment>
<dbReference type="PROSITE" id="PS51747">
    <property type="entry name" value="CYT_DCMP_DEAMINASES_2"/>
    <property type="match status" value="1"/>
</dbReference>
<dbReference type="InterPro" id="IPR002125">
    <property type="entry name" value="CMP_dCMP_dom"/>
</dbReference>
<dbReference type="GO" id="GO:0002100">
    <property type="term" value="P:tRNA wobble adenosine to inosine editing"/>
    <property type="evidence" value="ECO:0007669"/>
    <property type="project" value="UniProtKB-UniRule"/>
</dbReference>
<keyword evidence="4 8" id="KW-0479">Metal-binding</keyword>
<protein>
    <recommendedName>
        <fullName evidence="8">tRNA-specific adenosine deaminase</fullName>
        <ecNumber evidence="8">3.5.4.33</ecNumber>
    </recommendedName>
</protein>
<dbReference type="InterPro" id="IPR016193">
    <property type="entry name" value="Cytidine_deaminase-like"/>
</dbReference>
<reference evidence="10 11" key="1">
    <citation type="submission" date="2018-10" db="EMBL/GenBank/DDBJ databases">
        <title>The complete genome of Acinetobacter wuhouensis strain WCHAW010062.</title>
        <authorList>
            <person name="Hu Y."/>
            <person name="Long H."/>
            <person name="Feng Y."/>
            <person name="Zong Z."/>
        </authorList>
    </citation>
    <scope>NUCLEOTIDE SEQUENCE [LARGE SCALE GENOMIC DNA]</scope>
    <source>
        <strain evidence="10 11">WCHAW010062</strain>
    </source>
</reference>
<comment type="catalytic activity">
    <reaction evidence="7 8">
        <text>adenosine(34) in tRNA + H2O + H(+) = inosine(34) in tRNA + NH4(+)</text>
        <dbReference type="Rhea" id="RHEA:43168"/>
        <dbReference type="Rhea" id="RHEA-COMP:10373"/>
        <dbReference type="Rhea" id="RHEA-COMP:10374"/>
        <dbReference type="ChEBI" id="CHEBI:15377"/>
        <dbReference type="ChEBI" id="CHEBI:15378"/>
        <dbReference type="ChEBI" id="CHEBI:28938"/>
        <dbReference type="ChEBI" id="CHEBI:74411"/>
        <dbReference type="ChEBI" id="CHEBI:82852"/>
        <dbReference type="EC" id="3.5.4.33"/>
    </reaction>
</comment>
<dbReference type="EC" id="3.5.4.33" evidence="8"/>
<evidence type="ECO:0000256" key="1">
    <source>
        <dbReference type="ARBA" id="ARBA00010669"/>
    </source>
</evidence>
<dbReference type="InterPro" id="IPR016192">
    <property type="entry name" value="APOBEC/CMP_deaminase_Zn-bd"/>
</dbReference>
<accession>A0A3G2T2Y9</accession>
<dbReference type="AlphaFoldDB" id="A0A3G2T2Y9"/>
<dbReference type="RefSeq" id="WP_087553047.1">
    <property type="nucleotide sequence ID" value="NZ_CP033133.1"/>
</dbReference>
<sequence length="180" mass="20487">MSEQEFDPQNQQKQIDEQWMQLAFEQAAFAASMGEIPVGAIIVSQNKVIGEGFNQPICQHDPTAHAEIQAIRNTCQNIENYRLPDDATLYVTLEPCTMCVGALIHARIKRVVFGALEPKAGSLVSSRQLLDTGYYNHIFQFEGGCLNEQCSSQLSDFFKMRREQKKQIKKQQMQFNLIQK</sequence>
<feature type="binding site" evidence="8">
    <location>
        <position position="99"/>
    </location>
    <ligand>
        <name>Zn(2+)</name>
        <dbReference type="ChEBI" id="CHEBI:29105"/>
        <note>catalytic</note>
    </ligand>
</feature>
<proteinExistence type="inferred from homology"/>
<feature type="binding site" evidence="8">
    <location>
        <position position="65"/>
    </location>
    <ligand>
        <name>Zn(2+)</name>
        <dbReference type="ChEBI" id="CHEBI:29105"/>
        <note>catalytic</note>
    </ligand>
</feature>
<evidence type="ECO:0000313" key="10">
    <source>
        <dbReference type="EMBL" id="AYO54116.1"/>
    </source>
</evidence>
<dbReference type="Gene3D" id="3.40.140.10">
    <property type="entry name" value="Cytidine Deaminase, domain 2"/>
    <property type="match status" value="1"/>
</dbReference>
<evidence type="ECO:0000259" key="9">
    <source>
        <dbReference type="PROSITE" id="PS51747"/>
    </source>
</evidence>
<dbReference type="InterPro" id="IPR028883">
    <property type="entry name" value="tRNA_aden_deaminase"/>
</dbReference>
<dbReference type="PANTHER" id="PTHR11079:SF202">
    <property type="entry name" value="TRNA-SPECIFIC ADENOSINE DEAMINASE"/>
    <property type="match status" value="1"/>
</dbReference>
<dbReference type="PANTHER" id="PTHR11079">
    <property type="entry name" value="CYTOSINE DEAMINASE FAMILY MEMBER"/>
    <property type="match status" value="1"/>
</dbReference>
<dbReference type="Proteomes" id="UP000279962">
    <property type="component" value="Chromosome"/>
</dbReference>
<keyword evidence="3 8" id="KW-0819">tRNA processing</keyword>
<feature type="active site" description="Proton donor" evidence="8">
    <location>
        <position position="67"/>
    </location>
</feature>
<keyword evidence="5 8" id="KW-0378">Hydrolase</keyword>
<evidence type="ECO:0000256" key="7">
    <source>
        <dbReference type="ARBA" id="ARBA00048045"/>
    </source>
</evidence>
<comment type="subunit">
    <text evidence="2 8">Homodimer.</text>
</comment>
<comment type="similarity">
    <text evidence="1">Belongs to the cytidine and deoxycytidylate deaminase family. ADAT2 subfamily.</text>
</comment>
<evidence type="ECO:0000256" key="8">
    <source>
        <dbReference type="HAMAP-Rule" id="MF_00972"/>
    </source>
</evidence>
<evidence type="ECO:0000313" key="11">
    <source>
        <dbReference type="Proteomes" id="UP000279962"/>
    </source>
</evidence>
<gene>
    <name evidence="8 10" type="primary">tadA</name>
    <name evidence="10" type="ORF">CDG68_10920</name>
</gene>
<organism evidence="10 11">
    <name type="scientific">Acinetobacter wuhouensis</name>
    <dbReference type="NCBI Taxonomy" id="1879050"/>
    <lineage>
        <taxon>Bacteria</taxon>
        <taxon>Pseudomonadati</taxon>
        <taxon>Pseudomonadota</taxon>
        <taxon>Gammaproteobacteria</taxon>
        <taxon>Moraxellales</taxon>
        <taxon>Moraxellaceae</taxon>
        <taxon>Acinetobacter</taxon>
    </lineage>
</organism>
<dbReference type="HAMAP" id="MF_00972">
    <property type="entry name" value="tRNA_aden_deaminase"/>
    <property type="match status" value="1"/>
</dbReference>
<dbReference type="PROSITE" id="PS00903">
    <property type="entry name" value="CYT_DCMP_DEAMINASES_1"/>
    <property type="match status" value="1"/>
</dbReference>
<evidence type="ECO:0000256" key="5">
    <source>
        <dbReference type="ARBA" id="ARBA00022801"/>
    </source>
</evidence>
<dbReference type="GO" id="GO:0052717">
    <property type="term" value="F:tRNA-specific adenosine-34 deaminase activity"/>
    <property type="evidence" value="ECO:0007669"/>
    <property type="project" value="UniProtKB-UniRule"/>
</dbReference>
<keyword evidence="6 8" id="KW-0862">Zinc</keyword>
<dbReference type="Pfam" id="PF00383">
    <property type="entry name" value="dCMP_cyt_deam_1"/>
    <property type="match status" value="1"/>
</dbReference>
<evidence type="ECO:0000256" key="2">
    <source>
        <dbReference type="ARBA" id="ARBA00011738"/>
    </source>
</evidence>
<name>A0A3G2T2Y9_9GAMM</name>
<dbReference type="NCBIfam" id="NF008113">
    <property type="entry name" value="PRK10860.1"/>
    <property type="match status" value="1"/>
</dbReference>
<evidence type="ECO:0000256" key="3">
    <source>
        <dbReference type="ARBA" id="ARBA00022694"/>
    </source>
</evidence>
<dbReference type="SUPFAM" id="SSF53927">
    <property type="entry name" value="Cytidine deaminase-like"/>
    <property type="match status" value="1"/>
</dbReference>
<comment type="function">
    <text evidence="8">Catalyzes the deamination of adenosine to inosine at the wobble position 34 of tRNA(Arg2).</text>
</comment>
<evidence type="ECO:0000256" key="4">
    <source>
        <dbReference type="ARBA" id="ARBA00022723"/>
    </source>
</evidence>
<dbReference type="EMBL" id="CP033133">
    <property type="protein sequence ID" value="AYO54116.1"/>
    <property type="molecule type" value="Genomic_DNA"/>
</dbReference>